<dbReference type="EMBL" id="FWFK01000008">
    <property type="protein sequence ID" value="SLN72099.1"/>
    <property type="molecule type" value="Genomic_DNA"/>
</dbReference>
<keyword evidence="3" id="KW-1185">Reference proteome</keyword>
<feature type="transmembrane region" description="Helical" evidence="1">
    <location>
        <begin position="7"/>
        <end position="26"/>
    </location>
</feature>
<dbReference type="AlphaFoldDB" id="A0A1X7A6R6"/>
<dbReference type="RefSeq" id="WP_268794704.1">
    <property type="nucleotide sequence ID" value="NZ_FWFK01000008.1"/>
</dbReference>
<keyword evidence="1" id="KW-1133">Transmembrane helix</keyword>
<evidence type="ECO:0000313" key="3">
    <source>
        <dbReference type="Proteomes" id="UP000193570"/>
    </source>
</evidence>
<keyword evidence="1" id="KW-0472">Membrane</keyword>
<evidence type="ECO:0000313" key="2">
    <source>
        <dbReference type="EMBL" id="SLN72099.1"/>
    </source>
</evidence>
<dbReference type="Proteomes" id="UP000193570">
    <property type="component" value="Unassembled WGS sequence"/>
</dbReference>
<keyword evidence="1" id="KW-0812">Transmembrane</keyword>
<organism evidence="2 3">
    <name type="scientific">Roseivivax jejudonensis</name>
    <dbReference type="NCBI Taxonomy" id="1529041"/>
    <lineage>
        <taxon>Bacteria</taxon>
        <taxon>Pseudomonadati</taxon>
        <taxon>Pseudomonadota</taxon>
        <taxon>Alphaproteobacteria</taxon>
        <taxon>Rhodobacterales</taxon>
        <taxon>Roseobacteraceae</taxon>
        <taxon>Roseivivax</taxon>
    </lineage>
</organism>
<reference evidence="2 3" key="1">
    <citation type="submission" date="2017-03" db="EMBL/GenBank/DDBJ databases">
        <authorList>
            <person name="Afonso C.L."/>
            <person name="Miller P.J."/>
            <person name="Scott M.A."/>
            <person name="Spackman E."/>
            <person name="Goraichik I."/>
            <person name="Dimitrov K.M."/>
            <person name="Suarez D.L."/>
            <person name="Swayne D.E."/>
        </authorList>
    </citation>
    <scope>NUCLEOTIDE SEQUENCE [LARGE SCALE GENOMIC DNA]</scope>
    <source>
        <strain evidence="2 3">CECT 8625</strain>
    </source>
</reference>
<proteinExistence type="predicted"/>
<sequence length="42" mass="4263">MSRNTLIIAGLAVVVIIVLFAGFGGVDDEGSSPEEPAAETSE</sequence>
<name>A0A1X7A6R6_9RHOB</name>
<evidence type="ECO:0000256" key="1">
    <source>
        <dbReference type="SAM" id="Phobius"/>
    </source>
</evidence>
<protein>
    <submittedName>
        <fullName evidence="2">Uncharacterized protein</fullName>
    </submittedName>
</protein>
<accession>A0A1X7A6R6</accession>
<gene>
    <name evidence="2" type="ORF">ROJ8625_03793</name>
</gene>